<gene>
    <name evidence="2" type="ORF">M4438_14155</name>
</gene>
<dbReference type="RefSeq" id="WP_249459810.1">
    <property type="nucleotide sequence ID" value="NZ_JAMCCK010000019.1"/>
</dbReference>
<accession>A0ABT0NT55</accession>
<sequence>MKRLTSMLSAAALTGTALIGFSIASAAPAGAAVRNVQSVQGCYDYLLHHNYELRDARKKACYEGAKGGATAIANCVRMMREAGVTDPGVAPGACDAAAARA</sequence>
<evidence type="ECO:0000313" key="2">
    <source>
        <dbReference type="EMBL" id="MCL3994652.1"/>
    </source>
</evidence>
<protein>
    <recommendedName>
        <fullName evidence="4">Secreted protein</fullName>
    </recommendedName>
</protein>
<reference evidence="2 3" key="1">
    <citation type="submission" date="2022-05" db="EMBL/GenBank/DDBJ databases">
        <title>Genome Resource of Streptomyces lavenduligriseus GA1-1, a Strain with Broad-Spectrum Antifungal Activity against Phytopathogenic Fungi.</title>
        <authorList>
            <person name="Qi D."/>
        </authorList>
    </citation>
    <scope>NUCLEOTIDE SEQUENCE [LARGE SCALE GENOMIC DNA]</scope>
    <source>
        <strain evidence="2 3">GA1-1</strain>
    </source>
</reference>
<name>A0ABT0NT55_9ACTN</name>
<evidence type="ECO:0000256" key="1">
    <source>
        <dbReference type="SAM" id="SignalP"/>
    </source>
</evidence>
<dbReference type="Proteomes" id="UP001202052">
    <property type="component" value="Unassembled WGS sequence"/>
</dbReference>
<evidence type="ECO:0000313" key="3">
    <source>
        <dbReference type="Proteomes" id="UP001202052"/>
    </source>
</evidence>
<feature type="signal peptide" evidence="1">
    <location>
        <begin position="1"/>
        <end position="26"/>
    </location>
</feature>
<keyword evidence="1" id="KW-0732">Signal</keyword>
<comment type="caution">
    <text evidence="2">The sequence shown here is derived from an EMBL/GenBank/DDBJ whole genome shotgun (WGS) entry which is preliminary data.</text>
</comment>
<keyword evidence="3" id="KW-1185">Reference proteome</keyword>
<evidence type="ECO:0008006" key="4">
    <source>
        <dbReference type="Google" id="ProtNLM"/>
    </source>
</evidence>
<proteinExistence type="predicted"/>
<dbReference type="EMBL" id="JAMCCK010000019">
    <property type="protein sequence ID" value="MCL3994652.1"/>
    <property type="molecule type" value="Genomic_DNA"/>
</dbReference>
<feature type="chain" id="PRO_5047293049" description="Secreted protein" evidence="1">
    <location>
        <begin position="27"/>
        <end position="101"/>
    </location>
</feature>
<organism evidence="2 3">
    <name type="scientific">Streptomyces lavenduligriseus</name>
    <dbReference type="NCBI Taxonomy" id="67315"/>
    <lineage>
        <taxon>Bacteria</taxon>
        <taxon>Bacillati</taxon>
        <taxon>Actinomycetota</taxon>
        <taxon>Actinomycetes</taxon>
        <taxon>Kitasatosporales</taxon>
        <taxon>Streptomycetaceae</taxon>
        <taxon>Streptomyces</taxon>
    </lineage>
</organism>